<evidence type="ECO:0000256" key="10">
    <source>
        <dbReference type="ARBA" id="ARBA00022989"/>
    </source>
</evidence>
<feature type="transmembrane region" description="Helical" evidence="13">
    <location>
        <begin position="135"/>
        <end position="158"/>
    </location>
</feature>
<name>A0A6M3ZM89_9BURK</name>
<dbReference type="InterPro" id="IPR050428">
    <property type="entry name" value="TCS_sensor_his_kinase"/>
</dbReference>
<keyword evidence="9" id="KW-0067">ATP-binding</keyword>
<dbReference type="SUPFAM" id="SSF55874">
    <property type="entry name" value="ATPase domain of HSP90 chaperone/DNA topoisomerase II/histidine kinase"/>
    <property type="match status" value="1"/>
</dbReference>
<dbReference type="EC" id="2.7.13.3" evidence="3"/>
<dbReference type="SMART" id="SM00388">
    <property type="entry name" value="HisKA"/>
    <property type="match status" value="1"/>
</dbReference>
<evidence type="ECO:0000256" key="7">
    <source>
        <dbReference type="ARBA" id="ARBA00022741"/>
    </source>
</evidence>
<dbReference type="InterPro" id="IPR013727">
    <property type="entry name" value="2CSK_N"/>
</dbReference>
<dbReference type="InterPro" id="IPR005467">
    <property type="entry name" value="His_kinase_dom"/>
</dbReference>
<keyword evidence="6 13" id="KW-0812">Transmembrane</keyword>
<evidence type="ECO:0000259" key="14">
    <source>
        <dbReference type="PROSITE" id="PS50109"/>
    </source>
</evidence>
<feature type="domain" description="Histidine kinase" evidence="14">
    <location>
        <begin position="223"/>
        <end position="436"/>
    </location>
</feature>
<dbReference type="PANTHER" id="PTHR45436">
    <property type="entry name" value="SENSOR HISTIDINE KINASE YKOH"/>
    <property type="match status" value="1"/>
</dbReference>
<dbReference type="InterPro" id="IPR003594">
    <property type="entry name" value="HATPase_dom"/>
</dbReference>
<dbReference type="InterPro" id="IPR004358">
    <property type="entry name" value="Sig_transdc_His_kin-like_C"/>
</dbReference>
<keyword evidence="8 15" id="KW-0418">Kinase</keyword>
<evidence type="ECO:0000256" key="13">
    <source>
        <dbReference type="SAM" id="Phobius"/>
    </source>
</evidence>
<keyword evidence="11" id="KW-0902">Two-component regulatory system</keyword>
<dbReference type="GO" id="GO:0000155">
    <property type="term" value="F:phosphorelay sensor kinase activity"/>
    <property type="evidence" value="ECO:0007669"/>
    <property type="project" value="InterPro"/>
</dbReference>
<sequence>MSIRNRLLCWLLSGLAVLSLLYMLADYQTDHALLTDIYDDQMIQVALSVPDELIQAPQRADAELPGYESDDCILQIWAHNGDLLYRTNRDIVLPPFSQAGFSTVHWHGAPWRIYVRKTGQHLVQVAQSLDGRREIAITHALHSLPPLLLFLLLMALFIRRTVDRSLHSLHLLSHQLAARSPDSLEQIGEHGHCSDVRPLAKALNSLLERLGIALKSHRHFIADASHELRTPLAALQIQALVVEQSLGSGQEQAALNDLKRGIQRTSHLVNQLLTVSRLENGALDEHHAQIDLHALVRQAVIDLLPLARSHAINLGAEQLDSATVAAAPDQLGILVRNLIDNAVRYTPAGGQVDVSLRVVEGRALLEVEDSGPGIPVEERQRVFERFYRRQVQQSEGSGLGLAIVREIARQHGLRLGLDDSPRLGGLRVSVTFEISVGPAARPLAETASTSVCVPEKTRMAKI</sequence>
<evidence type="ECO:0000256" key="9">
    <source>
        <dbReference type="ARBA" id="ARBA00022840"/>
    </source>
</evidence>
<comment type="subcellular location">
    <subcellularLocation>
        <location evidence="2">Membrane</location>
        <topology evidence="2">Multi-pass membrane protein</topology>
    </subcellularLocation>
</comment>
<proteinExistence type="predicted"/>
<evidence type="ECO:0000256" key="12">
    <source>
        <dbReference type="ARBA" id="ARBA00023136"/>
    </source>
</evidence>
<evidence type="ECO:0000313" key="16">
    <source>
        <dbReference type="Proteomes" id="UP000501648"/>
    </source>
</evidence>
<evidence type="ECO:0000256" key="3">
    <source>
        <dbReference type="ARBA" id="ARBA00012438"/>
    </source>
</evidence>
<evidence type="ECO:0000256" key="6">
    <source>
        <dbReference type="ARBA" id="ARBA00022692"/>
    </source>
</evidence>
<dbReference type="EMBL" id="CP008956">
    <property type="protein sequence ID" value="QJP99688.1"/>
    <property type="molecule type" value="Genomic_DNA"/>
</dbReference>
<evidence type="ECO:0000256" key="11">
    <source>
        <dbReference type="ARBA" id="ARBA00023012"/>
    </source>
</evidence>
<dbReference type="AlphaFoldDB" id="A0A6M3ZM89"/>
<dbReference type="CDD" id="cd00075">
    <property type="entry name" value="HATPase"/>
    <property type="match status" value="1"/>
</dbReference>
<keyword evidence="5" id="KW-0808">Transferase</keyword>
<organism evidence="15 16">
    <name type="scientific">Herbaspirillum rubrisubalbicans Os34</name>
    <dbReference type="NCBI Taxonomy" id="1235827"/>
    <lineage>
        <taxon>Bacteria</taxon>
        <taxon>Pseudomonadati</taxon>
        <taxon>Pseudomonadota</taxon>
        <taxon>Betaproteobacteria</taxon>
        <taxon>Burkholderiales</taxon>
        <taxon>Oxalobacteraceae</taxon>
        <taxon>Herbaspirillum</taxon>
    </lineage>
</organism>
<dbReference type="GO" id="GO:0005886">
    <property type="term" value="C:plasma membrane"/>
    <property type="evidence" value="ECO:0007669"/>
    <property type="project" value="TreeGrafter"/>
</dbReference>
<protein>
    <recommendedName>
        <fullName evidence="3">histidine kinase</fullName>
        <ecNumber evidence="3">2.7.13.3</ecNumber>
    </recommendedName>
</protein>
<evidence type="ECO:0000256" key="8">
    <source>
        <dbReference type="ARBA" id="ARBA00022777"/>
    </source>
</evidence>
<accession>A0A6M3ZM89</accession>
<dbReference type="CDD" id="cd00082">
    <property type="entry name" value="HisKA"/>
    <property type="match status" value="1"/>
</dbReference>
<evidence type="ECO:0000256" key="5">
    <source>
        <dbReference type="ARBA" id="ARBA00022679"/>
    </source>
</evidence>
<dbReference type="Proteomes" id="UP000501648">
    <property type="component" value="Chromosome"/>
</dbReference>
<keyword evidence="10 13" id="KW-1133">Transmembrane helix</keyword>
<comment type="catalytic activity">
    <reaction evidence="1">
        <text>ATP + protein L-histidine = ADP + protein N-phospho-L-histidine.</text>
        <dbReference type="EC" id="2.7.13.3"/>
    </reaction>
</comment>
<evidence type="ECO:0000256" key="4">
    <source>
        <dbReference type="ARBA" id="ARBA00022553"/>
    </source>
</evidence>
<keyword evidence="7" id="KW-0547">Nucleotide-binding</keyword>
<dbReference type="PROSITE" id="PS50109">
    <property type="entry name" value="HIS_KIN"/>
    <property type="match status" value="1"/>
</dbReference>
<dbReference type="Pfam" id="PF02518">
    <property type="entry name" value="HATPase_c"/>
    <property type="match status" value="1"/>
</dbReference>
<reference evidence="15 16" key="1">
    <citation type="journal article" date="2012" name="J. Bacteriol.">
        <title>Genome sequence of the pathogenic Herbaspirillum seropedicae strain Os34, isolated from rice roots.</title>
        <authorList>
            <person name="Ye W."/>
            <person name="Ye S."/>
            <person name="Liu J."/>
            <person name="Chang S."/>
            <person name="Chen M."/>
            <person name="Zhu B."/>
            <person name="Guo L."/>
            <person name="An Q."/>
        </authorList>
    </citation>
    <scope>NUCLEOTIDE SEQUENCE [LARGE SCALE GENOMIC DNA]</scope>
    <source>
        <strain evidence="15 16">Os34</strain>
    </source>
</reference>
<keyword evidence="4" id="KW-0597">Phosphoprotein</keyword>
<dbReference type="RefSeq" id="WP_017454325.1">
    <property type="nucleotide sequence ID" value="NZ_CP008956.1"/>
</dbReference>
<dbReference type="Gene3D" id="1.10.287.130">
    <property type="match status" value="1"/>
</dbReference>
<dbReference type="GO" id="GO:0005524">
    <property type="term" value="F:ATP binding"/>
    <property type="evidence" value="ECO:0007669"/>
    <property type="project" value="UniProtKB-KW"/>
</dbReference>
<dbReference type="Pfam" id="PF08521">
    <property type="entry name" value="2CSK_N"/>
    <property type="match status" value="1"/>
</dbReference>
<evidence type="ECO:0000256" key="1">
    <source>
        <dbReference type="ARBA" id="ARBA00000085"/>
    </source>
</evidence>
<dbReference type="Pfam" id="PF00512">
    <property type="entry name" value="HisKA"/>
    <property type="match status" value="1"/>
</dbReference>
<feature type="transmembrane region" description="Helical" evidence="13">
    <location>
        <begin position="7"/>
        <end position="25"/>
    </location>
</feature>
<gene>
    <name evidence="15" type="ORF">C798_05450</name>
</gene>
<dbReference type="InterPro" id="IPR036890">
    <property type="entry name" value="HATPase_C_sf"/>
</dbReference>
<dbReference type="Gene3D" id="3.30.565.10">
    <property type="entry name" value="Histidine kinase-like ATPase, C-terminal domain"/>
    <property type="match status" value="1"/>
</dbReference>
<dbReference type="InterPro" id="IPR003661">
    <property type="entry name" value="HisK_dim/P_dom"/>
</dbReference>
<evidence type="ECO:0000313" key="15">
    <source>
        <dbReference type="EMBL" id="QJP99688.1"/>
    </source>
</evidence>
<evidence type="ECO:0000256" key="2">
    <source>
        <dbReference type="ARBA" id="ARBA00004141"/>
    </source>
</evidence>
<dbReference type="PRINTS" id="PR00344">
    <property type="entry name" value="BCTRLSENSOR"/>
</dbReference>
<dbReference type="InterPro" id="IPR036097">
    <property type="entry name" value="HisK_dim/P_sf"/>
</dbReference>
<dbReference type="SMART" id="SM00387">
    <property type="entry name" value="HATPase_c"/>
    <property type="match status" value="1"/>
</dbReference>
<dbReference type="SUPFAM" id="SSF47384">
    <property type="entry name" value="Homodimeric domain of signal transducing histidine kinase"/>
    <property type="match status" value="1"/>
</dbReference>
<keyword evidence="12 13" id="KW-0472">Membrane</keyword>
<dbReference type="PANTHER" id="PTHR45436:SF14">
    <property type="entry name" value="SENSOR PROTEIN QSEC"/>
    <property type="match status" value="1"/>
</dbReference>